<organism evidence="2 3">
    <name type="scientific">Bifidobacterium erythrocebi</name>
    <dbReference type="NCBI Taxonomy" id="2675325"/>
    <lineage>
        <taxon>Bacteria</taxon>
        <taxon>Bacillati</taxon>
        <taxon>Actinomycetota</taxon>
        <taxon>Actinomycetes</taxon>
        <taxon>Bifidobacteriales</taxon>
        <taxon>Bifidobacteriaceae</taxon>
        <taxon>Bifidobacterium</taxon>
    </lineage>
</organism>
<accession>A0A7Y0HSK4</accession>
<keyword evidence="3" id="KW-1185">Reference proteome</keyword>
<evidence type="ECO:0000256" key="1">
    <source>
        <dbReference type="SAM" id="MobiDB-lite"/>
    </source>
</evidence>
<gene>
    <name evidence="2" type="ORF">G1C98_0001</name>
</gene>
<name>A0A7Y0HSK4_9BIFI</name>
<evidence type="ECO:0000313" key="2">
    <source>
        <dbReference type="EMBL" id="NMM95265.1"/>
    </source>
</evidence>
<evidence type="ECO:0000313" key="3">
    <source>
        <dbReference type="Proteomes" id="UP000529710"/>
    </source>
</evidence>
<dbReference type="Proteomes" id="UP000529710">
    <property type="component" value="Unassembled WGS sequence"/>
</dbReference>
<reference evidence="2 3" key="1">
    <citation type="submission" date="2020-02" db="EMBL/GenBank/DDBJ databases">
        <title>Characterization of phylogenetic diversity of novel bifidobacterial species isolated in Czech ZOOs.</title>
        <authorList>
            <person name="Lugli G.A."/>
            <person name="Vera N.B."/>
            <person name="Ventura M."/>
        </authorList>
    </citation>
    <scope>NUCLEOTIDE SEQUENCE [LARGE SCALE GENOMIC DNA]</scope>
    <source>
        <strain evidence="2 3">DSM 109960</strain>
    </source>
</reference>
<proteinExistence type="predicted"/>
<feature type="region of interest" description="Disordered" evidence="1">
    <location>
        <begin position="1"/>
        <end position="38"/>
    </location>
</feature>
<dbReference type="EMBL" id="JAAIIF010000001">
    <property type="protein sequence ID" value="NMM95265.1"/>
    <property type="molecule type" value="Genomic_DNA"/>
</dbReference>
<protein>
    <submittedName>
        <fullName evidence="2">Uncharacterized protein</fullName>
    </submittedName>
</protein>
<feature type="compositionally biased region" description="Basic and acidic residues" evidence="1">
    <location>
        <begin position="1"/>
        <end position="13"/>
    </location>
</feature>
<dbReference type="AlphaFoldDB" id="A0A7Y0HSK4"/>
<comment type="caution">
    <text evidence="2">The sequence shown here is derived from an EMBL/GenBank/DDBJ whole genome shotgun (WGS) entry which is preliminary data.</text>
</comment>
<sequence length="38" mass="3882">MEAPGYERGETGKGKKGGKNPPDMKMGVPGALLDGNPP</sequence>